<protein>
    <recommendedName>
        <fullName evidence="4">Type II secretion system protein GspF domain-containing protein</fullName>
    </recommendedName>
</protein>
<dbReference type="PANTHER" id="PTHR35007:SF3">
    <property type="entry name" value="POSSIBLE CONSERVED ALANINE RICH MEMBRANE PROTEIN"/>
    <property type="match status" value="1"/>
</dbReference>
<dbReference type="AlphaFoldDB" id="A0A9X2HF62"/>
<evidence type="ECO:0000313" key="3">
    <source>
        <dbReference type="Proteomes" id="UP001139502"/>
    </source>
</evidence>
<keyword evidence="3" id="KW-1185">Reference proteome</keyword>
<sequence>MWIALMLLGLGLGLVAAGERTARSGGAPARGGDNRGARPLPGPFRMELIGAMLDAGLPVPRALAVIGETEASPRLAEFAERLELGRGPGSGWGPAAPGDVPRTGAREAMIAATPSHRPQRRRLRDRLVRRRPAEDPELEHLGRVLAFAVRTGAPAARMLRAEALAVRRRTRREAEKRASSLGVRLVLPLGLCSLPALICLGVLPVLIGLFSSLT</sequence>
<evidence type="ECO:0008006" key="4">
    <source>
        <dbReference type="Google" id="ProtNLM"/>
    </source>
</evidence>
<proteinExistence type="predicted"/>
<evidence type="ECO:0000256" key="1">
    <source>
        <dbReference type="SAM" id="Phobius"/>
    </source>
</evidence>
<gene>
    <name evidence="2" type="ORF">NBM05_13415</name>
</gene>
<comment type="caution">
    <text evidence="2">The sequence shown here is derived from an EMBL/GenBank/DDBJ whole genome shotgun (WGS) entry which is preliminary data.</text>
</comment>
<dbReference type="EMBL" id="JANAFB010000045">
    <property type="protein sequence ID" value="MCP3426980.1"/>
    <property type="molecule type" value="Genomic_DNA"/>
</dbReference>
<dbReference type="RefSeq" id="WP_254168458.1">
    <property type="nucleotide sequence ID" value="NZ_JANAFB010000045.1"/>
</dbReference>
<accession>A0A9X2HF62</accession>
<keyword evidence="1" id="KW-1133">Transmembrane helix</keyword>
<keyword evidence="1" id="KW-0472">Membrane</keyword>
<feature type="transmembrane region" description="Helical" evidence="1">
    <location>
        <begin position="185"/>
        <end position="210"/>
    </location>
</feature>
<reference evidence="2" key="1">
    <citation type="submission" date="2022-06" db="EMBL/GenBank/DDBJ databases">
        <title>Rothia sp. isolated from sandalwood seedling.</title>
        <authorList>
            <person name="Tuikhar N."/>
            <person name="Kirdat K."/>
            <person name="Thorat V."/>
            <person name="Swetha P."/>
            <person name="Padma S."/>
            <person name="Sundararaj R."/>
            <person name="Yadav A."/>
        </authorList>
    </citation>
    <scope>NUCLEOTIDE SEQUENCE</scope>
    <source>
        <strain evidence="2">AR01</strain>
    </source>
</reference>
<keyword evidence="1" id="KW-0812">Transmembrane</keyword>
<dbReference type="Proteomes" id="UP001139502">
    <property type="component" value="Unassembled WGS sequence"/>
</dbReference>
<dbReference type="PANTHER" id="PTHR35007">
    <property type="entry name" value="INTEGRAL MEMBRANE PROTEIN-RELATED"/>
    <property type="match status" value="1"/>
</dbReference>
<name>A0A9X2HF62_9MICC</name>
<organism evidence="2 3">
    <name type="scientific">Rothia santali</name>
    <dbReference type="NCBI Taxonomy" id="2949643"/>
    <lineage>
        <taxon>Bacteria</taxon>
        <taxon>Bacillati</taxon>
        <taxon>Actinomycetota</taxon>
        <taxon>Actinomycetes</taxon>
        <taxon>Micrococcales</taxon>
        <taxon>Micrococcaceae</taxon>
        <taxon>Rothia</taxon>
    </lineage>
</organism>
<evidence type="ECO:0000313" key="2">
    <source>
        <dbReference type="EMBL" id="MCP3426980.1"/>
    </source>
</evidence>